<evidence type="ECO:0000313" key="6">
    <source>
        <dbReference type="Proteomes" id="UP000559256"/>
    </source>
</evidence>
<dbReference type="InterPro" id="IPR036188">
    <property type="entry name" value="FAD/NAD-bd_sf"/>
</dbReference>
<evidence type="ECO:0000256" key="4">
    <source>
        <dbReference type="ARBA" id="ARBA00023002"/>
    </source>
</evidence>
<comment type="caution">
    <text evidence="5">The sequence shown here is derived from an EMBL/GenBank/DDBJ whole genome shotgun (WGS) entry which is preliminary data.</text>
</comment>
<evidence type="ECO:0000313" key="5">
    <source>
        <dbReference type="EMBL" id="KAF5368837.1"/>
    </source>
</evidence>
<gene>
    <name evidence="5" type="ORF">D9758_002891</name>
</gene>
<keyword evidence="2" id="KW-0285">Flavoprotein</keyword>
<evidence type="ECO:0000256" key="2">
    <source>
        <dbReference type="ARBA" id="ARBA00022630"/>
    </source>
</evidence>
<sequence>MLDPRTSSVGVLGSGAAGLITAYTLLQDGFKDVTIITRDKTPGGVWADERVYPGLTINNVHGEFRFSPQPVPPAKSKTKRLSGFEMRDYMQKFAENYLQNKIHYGLEILKVTRANRSPSGWNVEVRDLNSNEQKTLQFDKIVLCTGVWMQQAFRSDEISPASAKTAAFKGRIFHSQNFRSELDRLHAEGQNESAFGEVVIVGGGKSAQDVASYLANKGVKVTIVFETTDAFLAVTSPLPDFIRRSRFLSIVSPHSTLNSRLERFLHTTSLGSNIAHFIWKQIIAGSFAAAEVSDDSPLKNTHDAFWGIRINDEGVPQPDGFHKLVKAGKINIVSPTRVASYSTDGDSVILNNGGKLRADTVVLATGYTSSWHPIFDEETSVDLGLNRHPPDPSLLQTENEWNDYVSLRNPPKAHPSGEQWASSIYRGIVPAKNLLNRDFAINGAVFTTNNGYAFEVTSHWISSYFLGDKNLKLPSSPEEALAHADRNSAWLRKRYPDMLLWANESYSSDLAFWTWPQVIDELLEDMGLKTYRSGGNWLTWPFKVIELQEIEHLKEERDELRGAGKQ</sequence>
<dbReference type="PRINTS" id="PR00368">
    <property type="entry name" value="FADPNR"/>
</dbReference>
<proteinExistence type="inferred from homology"/>
<dbReference type="GO" id="GO:0004499">
    <property type="term" value="F:N,N-dimethylaniline monooxygenase activity"/>
    <property type="evidence" value="ECO:0007669"/>
    <property type="project" value="InterPro"/>
</dbReference>
<dbReference type="GO" id="GO:0050661">
    <property type="term" value="F:NADP binding"/>
    <property type="evidence" value="ECO:0007669"/>
    <property type="project" value="InterPro"/>
</dbReference>
<dbReference type="InterPro" id="IPR020946">
    <property type="entry name" value="Flavin_mOase-like"/>
</dbReference>
<dbReference type="Pfam" id="PF00743">
    <property type="entry name" value="FMO-like"/>
    <property type="match status" value="1"/>
</dbReference>
<dbReference type="Proteomes" id="UP000559256">
    <property type="component" value="Unassembled WGS sequence"/>
</dbReference>
<dbReference type="Gene3D" id="3.50.50.60">
    <property type="entry name" value="FAD/NAD(P)-binding domain"/>
    <property type="match status" value="2"/>
</dbReference>
<dbReference type="OrthoDB" id="2915840at2759"/>
<reference evidence="5 6" key="1">
    <citation type="journal article" date="2020" name="ISME J.">
        <title>Uncovering the hidden diversity of litter-decomposition mechanisms in mushroom-forming fungi.</title>
        <authorList>
            <person name="Floudas D."/>
            <person name="Bentzer J."/>
            <person name="Ahren D."/>
            <person name="Johansson T."/>
            <person name="Persson P."/>
            <person name="Tunlid A."/>
        </authorList>
    </citation>
    <scope>NUCLEOTIDE SEQUENCE [LARGE SCALE GENOMIC DNA]</scope>
    <source>
        <strain evidence="5 6">CBS 291.85</strain>
    </source>
</reference>
<evidence type="ECO:0000256" key="1">
    <source>
        <dbReference type="ARBA" id="ARBA00009183"/>
    </source>
</evidence>
<protein>
    <recommendedName>
        <fullName evidence="7">FAD/NAD(P)-binding domain-containing protein</fullName>
    </recommendedName>
</protein>
<accession>A0A8H5GPW2</accession>
<evidence type="ECO:0000256" key="3">
    <source>
        <dbReference type="ARBA" id="ARBA00022827"/>
    </source>
</evidence>
<dbReference type="PRINTS" id="PR00411">
    <property type="entry name" value="PNDRDTASEI"/>
</dbReference>
<comment type="similarity">
    <text evidence="1">Belongs to the FMO family.</text>
</comment>
<dbReference type="AlphaFoldDB" id="A0A8H5GPW2"/>
<evidence type="ECO:0008006" key="7">
    <source>
        <dbReference type="Google" id="ProtNLM"/>
    </source>
</evidence>
<dbReference type="SUPFAM" id="SSF51905">
    <property type="entry name" value="FAD/NAD(P)-binding domain"/>
    <property type="match status" value="2"/>
</dbReference>
<keyword evidence="3" id="KW-0274">FAD</keyword>
<name>A0A8H5GPW2_9AGAR</name>
<organism evidence="5 6">
    <name type="scientific">Tetrapyrgos nigripes</name>
    <dbReference type="NCBI Taxonomy" id="182062"/>
    <lineage>
        <taxon>Eukaryota</taxon>
        <taxon>Fungi</taxon>
        <taxon>Dikarya</taxon>
        <taxon>Basidiomycota</taxon>
        <taxon>Agaricomycotina</taxon>
        <taxon>Agaricomycetes</taxon>
        <taxon>Agaricomycetidae</taxon>
        <taxon>Agaricales</taxon>
        <taxon>Marasmiineae</taxon>
        <taxon>Marasmiaceae</taxon>
        <taxon>Tetrapyrgos</taxon>
    </lineage>
</organism>
<dbReference type="EMBL" id="JAACJM010000014">
    <property type="protein sequence ID" value="KAF5368837.1"/>
    <property type="molecule type" value="Genomic_DNA"/>
</dbReference>
<dbReference type="InterPro" id="IPR050346">
    <property type="entry name" value="FMO-like"/>
</dbReference>
<dbReference type="PANTHER" id="PTHR23023">
    <property type="entry name" value="DIMETHYLANILINE MONOOXYGENASE"/>
    <property type="match status" value="1"/>
</dbReference>
<dbReference type="GO" id="GO:0050660">
    <property type="term" value="F:flavin adenine dinucleotide binding"/>
    <property type="evidence" value="ECO:0007669"/>
    <property type="project" value="InterPro"/>
</dbReference>
<keyword evidence="4" id="KW-0560">Oxidoreductase</keyword>
<keyword evidence="6" id="KW-1185">Reference proteome</keyword>